<dbReference type="Pfam" id="PF01428">
    <property type="entry name" value="zf-AN1"/>
    <property type="match status" value="1"/>
</dbReference>
<dbReference type="InterPro" id="IPR035896">
    <property type="entry name" value="AN1-like_Znf"/>
</dbReference>
<sequence>MSLVDGVHCTWPACRQLTFLPLACPGCQAPFCEAHAQPSAHACTASHEKRERADASHETRVVCQKAQCQKPTLAVAGAHAVTHNAPRCERCHGLFCPSHRSAVAHGCTAPAPLTEGAKRAAAAEARRARAQAVLAKHFPKRP</sequence>
<dbReference type="InterPro" id="IPR000058">
    <property type="entry name" value="Znf_AN1"/>
</dbReference>
<evidence type="ECO:0000313" key="6">
    <source>
        <dbReference type="EMBL" id="WFD38834.1"/>
    </source>
</evidence>
<reference evidence="6" key="1">
    <citation type="submission" date="2023-03" db="EMBL/GenBank/DDBJ databases">
        <title>Mating type loci evolution in Malassezia.</title>
        <authorList>
            <person name="Coelho M.A."/>
        </authorList>
    </citation>
    <scope>NUCLEOTIDE SEQUENCE</scope>
    <source>
        <strain evidence="6">CBS 9431</strain>
    </source>
</reference>
<dbReference type="SUPFAM" id="SSF118310">
    <property type="entry name" value="AN1-like Zinc finger"/>
    <property type="match status" value="2"/>
</dbReference>
<dbReference type="PANTHER" id="PTHR14677">
    <property type="entry name" value="ARSENITE INDUCUBLE RNA ASSOCIATED PROTEIN AIP-1-RELATED"/>
    <property type="match status" value="1"/>
</dbReference>
<dbReference type="AlphaFoldDB" id="A0AAF0JAI2"/>
<accession>A0AAF0JAI2</accession>
<feature type="domain" description="AN1-type" evidence="5">
    <location>
        <begin position="3"/>
        <end position="51"/>
    </location>
</feature>
<evidence type="ECO:0000256" key="4">
    <source>
        <dbReference type="PROSITE-ProRule" id="PRU00449"/>
    </source>
</evidence>
<proteinExistence type="predicted"/>
<protein>
    <recommendedName>
        <fullName evidence="5">AN1-type domain-containing protein</fullName>
    </recommendedName>
</protein>
<keyword evidence="2 4" id="KW-0863">Zinc-finger</keyword>
<dbReference type="PANTHER" id="PTHR14677:SF40">
    <property type="entry name" value="CDC48-ASSOCIATED UBIQUITIN-LIKE_ZINC FINGER PROTEIN 1"/>
    <property type="match status" value="1"/>
</dbReference>
<dbReference type="GO" id="GO:0008270">
    <property type="term" value="F:zinc ion binding"/>
    <property type="evidence" value="ECO:0007669"/>
    <property type="project" value="UniProtKB-KW"/>
</dbReference>
<dbReference type="PROSITE" id="PS51039">
    <property type="entry name" value="ZF_AN1"/>
    <property type="match status" value="1"/>
</dbReference>
<evidence type="ECO:0000256" key="3">
    <source>
        <dbReference type="ARBA" id="ARBA00022833"/>
    </source>
</evidence>
<gene>
    <name evidence="6" type="ORF">MJAP1_001798</name>
</gene>
<dbReference type="GO" id="GO:0005737">
    <property type="term" value="C:cytoplasm"/>
    <property type="evidence" value="ECO:0007669"/>
    <property type="project" value="TreeGrafter"/>
</dbReference>
<keyword evidence="1" id="KW-0479">Metal-binding</keyword>
<dbReference type="EMBL" id="CP119959">
    <property type="protein sequence ID" value="WFD38834.1"/>
    <property type="molecule type" value="Genomic_DNA"/>
</dbReference>
<organism evidence="6 7">
    <name type="scientific">Malassezia japonica</name>
    <dbReference type="NCBI Taxonomy" id="223818"/>
    <lineage>
        <taxon>Eukaryota</taxon>
        <taxon>Fungi</taxon>
        <taxon>Dikarya</taxon>
        <taxon>Basidiomycota</taxon>
        <taxon>Ustilaginomycotina</taxon>
        <taxon>Malasseziomycetes</taxon>
        <taxon>Malasseziales</taxon>
        <taxon>Malasseziaceae</taxon>
        <taxon>Malassezia</taxon>
    </lineage>
</organism>
<evidence type="ECO:0000259" key="5">
    <source>
        <dbReference type="PROSITE" id="PS51039"/>
    </source>
</evidence>
<keyword evidence="3" id="KW-0862">Zinc</keyword>
<keyword evidence="7" id="KW-1185">Reference proteome</keyword>
<dbReference type="Gene3D" id="4.10.1110.10">
    <property type="entry name" value="AN1-like Zinc finger"/>
    <property type="match status" value="2"/>
</dbReference>
<dbReference type="RefSeq" id="XP_060121731.1">
    <property type="nucleotide sequence ID" value="XM_060265748.1"/>
</dbReference>
<dbReference type="SMART" id="SM00154">
    <property type="entry name" value="ZnF_AN1"/>
    <property type="match status" value="2"/>
</dbReference>
<dbReference type="GeneID" id="85225447"/>
<evidence type="ECO:0000256" key="2">
    <source>
        <dbReference type="ARBA" id="ARBA00022771"/>
    </source>
</evidence>
<dbReference type="Proteomes" id="UP001217754">
    <property type="component" value="Chromosome 2"/>
</dbReference>
<evidence type="ECO:0000313" key="7">
    <source>
        <dbReference type="Proteomes" id="UP001217754"/>
    </source>
</evidence>
<name>A0AAF0JAI2_9BASI</name>
<evidence type="ECO:0000256" key="1">
    <source>
        <dbReference type="ARBA" id="ARBA00022723"/>
    </source>
</evidence>